<reference evidence="1 2" key="1">
    <citation type="journal article" date="2015" name="Genome Biol. Evol.">
        <title>Found and Lost: The Fates of Horizontally Acquired Genes in Arthropod-Symbiotic Spiroplasma.</title>
        <authorList>
            <person name="Lo W.S."/>
            <person name="Gasparich G.E."/>
            <person name="Kuo C.H."/>
        </authorList>
    </citation>
    <scope>NUCLEOTIDE SEQUENCE [LARGE SCALE GENOMIC DNA]</scope>
    <source>
        <strain evidence="2">TDA-040725-5</strain>
    </source>
</reference>
<dbReference type="STRING" id="315358.SERIO_v1c08220"/>
<protein>
    <submittedName>
        <fullName evidence="1">Uncharacterized protein</fullName>
    </submittedName>
</protein>
<dbReference type="AlphaFoldDB" id="A0A0H3XMU9"/>
<dbReference type="KEGG" id="seri:SERIO_v1c08220"/>
<organism evidence="1 2">
    <name type="scientific">Spiroplasma eriocheiris</name>
    <dbReference type="NCBI Taxonomy" id="315358"/>
    <lineage>
        <taxon>Bacteria</taxon>
        <taxon>Bacillati</taxon>
        <taxon>Mycoplasmatota</taxon>
        <taxon>Mollicutes</taxon>
        <taxon>Entomoplasmatales</taxon>
        <taxon>Spiroplasmataceae</taxon>
        <taxon>Spiroplasma</taxon>
    </lineage>
</organism>
<evidence type="ECO:0000313" key="2">
    <source>
        <dbReference type="Proteomes" id="UP000035661"/>
    </source>
</evidence>
<sequence>MFKKKSKPSVPQWKKDKWKLWKNYYWKRSFFHWFLYVCFDIRYQPYEREVTEEWGKMEKEKWDVYQRDYYGENAPNQDLFKNKDINNINKSSASLLDKKIKNGEKYKSNNEQINQIAASKANDQTSR</sequence>
<dbReference type="RefSeq" id="WP_047791590.1">
    <property type="nucleotide sequence ID" value="NZ_CP011856.1"/>
</dbReference>
<evidence type="ECO:0000313" key="1">
    <source>
        <dbReference type="EMBL" id="AKM54382.1"/>
    </source>
</evidence>
<proteinExistence type="predicted"/>
<dbReference type="PATRIC" id="fig|743698.3.peg.828"/>
<dbReference type="Proteomes" id="UP000035661">
    <property type="component" value="Chromosome"/>
</dbReference>
<accession>A0A0H3XMU9</accession>
<dbReference type="EMBL" id="CP011856">
    <property type="protein sequence ID" value="AKM54382.1"/>
    <property type="molecule type" value="Genomic_DNA"/>
</dbReference>
<reference evidence="2" key="2">
    <citation type="submission" date="2015-06" db="EMBL/GenBank/DDBJ databases">
        <title>Complete genome sequence of Spiroplasma eriocheiris TDA-040725-5 (DSM 21848).</title>
        <authorList>
            <person name="Lo W.-S."/>
            <person name="Kuo C.-H."/>
        </authorList>
    </citation>
    <scope>NUCLEOTIDE SEQUENCE [LARGE SCALE GENOMIC DNA]</scope>
    <source>
        <strain evidence="2">TDA-040725-5</strain>
    </source>
</reference>
<name>A0A0H3XMU9_9MOLU</name>
<keyword evidence="2" id="KW-1185">Reference proteome</keyword>
<gene>
    <name evidence="1" type="ORF">SERIO_v1c08220</name>
</gene>